<sequence length="333" mass="38194">MEEKELTANSCQNINLECNSINSTTATIQLQTISNLNCVQNENGIKKKQDEENAKDQDSKNKLDGEQNEHSLECKFTQIEGSNRQLWDRVHQLEIRFGSLNDEISLLKDRQKPNSTTESNDNASENQKTSNDENEINIARRIDRMESRLNSYEQRQSELYQNIDKLNSFITNEQRERLDLMEKFTYMNDSNQLMQMKLFSLESKLKHVNQSSGSNSPSSPKLPSAPNWSQMSIPSLVLNCPIEDNDDETKCLTAQMQKTKLTATVMPIKSDNGKSMVPLNDDVNQQPTSPTSPSIVDDEQQRTSRHHRRHHRIKLFPSSSSSSSSSRHRRSHH</sequence>
<feature type="compositionally biased region" description="Polar residues" evidence="1">
    <location>
        <begin position="113"/>
        <end position="129"/>
    </location>
</feature>
<feature type="compositionally biased region" description="Low complexity" evidence="1">
    <location>
        <begin position="211"/>
        <end position="226"/>
    </location>
</feature>
<feature type="region of interest" description="Disordered" evidence="1">
    <location>
        <begin position="109"/>
        <end position="136"/>
    </location>
</feature>
<accession>A0A9Q0LZ68</accession>
<dbReference type="Proteomes" id="UP001142055">
    <property type="component" value="Chromosome 4"/>
</dbReference>
<evidence type="ECO:0000313" key="2">
    <source>
        <dbReference type="EMBL" id="KAJ6215911.1"/>
    </source>
</evidence>
<feature type="region of interest" description="Disordered" evidence="1">
    <location>
        <begin position="264"/>
        <end position="333"/>
    </location>
</feature>
<keyword evidence="3" id="KW-1185">Reference proteome</keyword>
<name>A0A9Q0LZ68_BLOTA</name>
<feature type="region of interest" description="Disordered" evidence="1">
    <location>
        <begin position="208"/>
        <end position="228"/>
    </location>
</feature>
<comment type="caution">
    <text evidence="2">The sequence shown here is derived from an EMBL/GenBank/DDBJ whole genome shotgun (WGS) entry which is preliminary data.</text>
</comment>
<feature type="compositionally biased region" description="Basic residues" evidence="1">
    <location>
        <begin position="303"/>
        <end position="314"/>
    </location>
</feature>
<dbReference type="AlphaFoldDB" id="A0A9Q0LZ68"/>
<dbReference type="EMBL" id="JAPWDV010000004">
    <property type="protein sequence ID" value="KAJ6215911.1"/>
    <property type="molecule type" value="Genomic_DNA"/>
</dbReference>
<evidence type="ECO:0000313" key="3">
    <source>
        <dbReference type="Proteomes" id="UP001142055"/>
    </source>
</evidence>
<feature type="region of interest" description="Disordered" evidence="1">
    <location>
        <begin position="47"/>
        <end position="69"/>
    </location>
</feature>
<reference evidence="2" key="1">
    <citation type="submission" date="2022-12" db="EMBL/GenBank/DDBJ databases">
        <title>Genome assemblies of Blomia tropicalis.</title>
        <authorList>
            <person name="Cui Y."/>
        </authorList>
    </citation>
    <scope>NUCLEOTIDE SEQUENCE</scope>
    <source>
        <tissue evidence="2">Adult mites</tissue>
    </source>
</reference>
<dbReference type="SUPFAM" id="SSF57997">
    <property type="entry name" value="Tropomyosin"/>
    <property type="match status" value="1"/>
</dbReference>
<feature type="compositionally biased region" description="Polar residues" evidence="1">
    <location>
        <begin position="282"/>
        <end position="294"/>
    </location>
</feature>
<evidence type="ECO:0000256" key="1">
    <source>
        <dbReference type="SAM" id="MobiDB-lite"/>
    </source>
</evidence>
<organism evidence="2 3">
    <name type="scientific">Blomia tropicalis</name>
    <name type="common">Mite</name>
    <dbReference type="NCBI Taxonomy" id="40697"/>
    <lineage>
        <taxon>Eukaryota</taxon>
        <taxon>Metazoa</taxon>
        <taxon>Ecdysozoa</taxon>
        <taxon>Arthropoda</taxon>
        <taxon>Chelicerata</taxon>
        <taxon>Arachnida</taxon>
        <taxon>Acari</taxon>
        <taxon>Acariformes</taxon>
        <taxon>Sarcoptiformes</taxon>
        <taxon>Astigmata</taxon>
        <taxon>Glycyphagoidea</taxon>
        <taxon>Echimyopodidae</taxon>
        <taxon>Blomia</taxon>
    </lineage>
</organism>
<proteinExistence type="predicted"/>
<gene>
    <name evidence="2" type="ORF">RDWZM_010411</name>
</gene>
<protein>
    <submittedName>
        <fullName evidence="2">Uncharacterized protein</fullName>
    </submittedName>
</protein>